<keyword evidence="3" id="KW-1185">Reference proteome</keyword>
<dbReference type="Proteomes" id="UP000247973">
    <property type="component" value="Unassembled WGS sequence"/>
</dbReference>
<name>A0A2V3PVH0_9BACT</name>
<protein>
    <submittedName>
        <fullName evidence="2">Uncharacterized protein</fullName>
    </submittedName>
</protein>
<keyword evidence="1" id="KW-1133">Transmembrane helix</keyword>
<feature type="transmembrane region" description="Helical" evidence="1">
    <location>
        <begin position="91"/>
        <end position="114"/>
    </location>
</feature>
<comment type="caution">
    <text evidence="2">The sequence shown here is derived from an EMBL/GenBank/DDBJ whole genome shotgun (WGS) entry which is preliminary data.</text>
</comment>
<gene>
    <name evidence="2" type="ORF">CLV62_11239</name>
</gene>
<feature type="transmembrane region" description="Helical" evidence="1">
    <location>
        <begin position="65"/>
        <end position="84"/>
    </location>
</feature>
<keyword evidence="1" id="KW-0812">Transmembrane</keyword>
<evidence type="ECO:0000256" key="1">
    <source>
        <dbReference type="SAM" id="Phobius"/>
    </source>
</evidence>
<proteinExistence type="predicted"/>
<keyword evidence="1" id="KW-0472">Membrane</keyword>
<dbReference type="RefSeq" id="WP_110310759.1">
    <property type="nucleotide sequence ID" value="NZ_QICL01000012.1"/>
</dbReference>
<dbReference type="OrthoDB" id="996492at2"/>
<reference evidence="2 3" key="1">
    <citation type="submission" date="2018-03" db="EMBL/GenBank/DDBJ databases">
        <title>Genomic Encyclopedia of Archaeal and Bacterial Type Strains, Phase II (KMG-II): from individual species to whole genera.</title>
        <authorList>
            <person name="Goeker M."/>
        </authorList>
    </citation>
    <scope>NUCLEOTIDE SEQUENCE [LARGE SCALE GENOMIC DNA]</scope>
    <source>
        <strain evidence="2 3">DSM 100214</strain>
    </source>
</reference>
<evidence type="ECO:0000313" key="3">
    <source>
        <dbReference type="Proteomes" id="UP000247973"/>
    </source>
</evidence>
<dbReference type="AlphaFoldDB" id="A0A2V3PVH0"/>
<organism evidence="2 3">
    <name type="scientific">Dysgonomonas alginatilytica</name>
    <dbReference type="NCBI Taxonomy" id="1605892"/>
    <lineage>
        <taxon>Bacteria</taxon>
        <taxon>Pseudomonadati</taxon>
        <taxon>Bacteroidota</taxon>
        <taxon>Bacteroidia</taxon>
        <taxon>Bacteroidales</taxon>
        <taxon>Dysgonomonadaceae</taxon>
        <taxon>Dysgonomonas</taxon>
    </lineage>
</organism>
<feature type="transmembrane region" description="Helical" evidence="1">
    <location>
        <begin position="126"/>
        <end position="146"/>
    </location>
</feature>
<accession>A0A2V3PVH0</accession>
<dbReference type="EMBL" id="QICL01000012">
    <property type="protein sequence ID" value="PXV63790.1"/>
    <property type="molecule type" value="Genomic_DNA"/>
</dbReference>
<sequence>MKSKYTSLLRFETIIIIFILVAFSLTWISWGKLIVTGWDLPSLYKKTTKISNTIMFFSKKDSPHLAYVFYIVPLLGLLSAIFLFKMKYRTANFILLLTSALGIFVSLYMYVYFISSKMFKLSNAGGGIHLLLFVSTVGLIWSFVYCSRKKKSVNENISPETIGEPDSQLYEKEMD</sequence>
<feature type="transmembrane region" description="Helical" evidence="1">
    <location>
        <begin position="7"/>
        <end position="30"/>
    </location>
</feature>
<evidence type="ECO:0000313" key="2">
    <source>
        <dbReference type="EMBL" id="PXV63790.1"/>
    </source>
</evidence>